<protein>
    <submittedName>
        <fullName evidence="1">DNA polymerase III subunit delta</fullName>
        <ecNumber evidence="1">2.7.7.7</ecNumber>
    </submittedName>
</protein>
<dbReference type="EMBL" id="CP005386">
    <property type="protein sequence ID" value="AGL29120.1"/>
    <property type="molecule type" value="Genomic_DNA"/>
</dbReference>
<dbReference type="EC" id="2.7.7.7" evidence="1"/>
<proteinExistence type="predicted"/>
<dbReference type="HOGENOM" id="CLU_1925305_0_0_11"/>
<dbReference type="Gene3D" id="3.40.50.300">
    <property type="entry name" value="P-loop containing nucleotide triphosphate hydrolases"/>
    <property type="match status" value="1"/>
</dbReference>
<dbReference type="GO" id="GO:0003887">
    <property type="term" value="F:DNA-directed DNA polymerase activity"/>
    <property type="evidence" value="ECO:0007669"/>
    <property type="project" value="UniProtKB-EC"/>
</dbReference>
<evidence type="ECO:0000313" key="1">
    <source>
        <dbReference type="EMBL" id="AGL29120.1"/>
    </source>
</evidence>
<dbReference type="InterPro" id="IPR027417">
    <property type="entry name" value="P-loop_NTPase"/>
</dbReference>
<sequence length="131" mass="13945">MAAHRSARFWALGCRAVLRGGFAMYVGRGARVRALPGVYDHAAGTHADVRRVIPEGLSIGVDEMRAIVQIAARRPTTGHWQIVVIEDADRLTEGAANALLKVVEEPPRDLVPAVRAVGGSRGHCGHAAIPV</sequence>
<dbReference type="AlphaFoldDB" id="R4MDW6"/>
<gene>
    <name evidence="1" type="ORF">J113_25455</name>
</gene>
<reference evidence="1 2" key="1">
    <citation type="journal article" date="2013" name="Genome Announc.">
        <title>Whole-Genome Sequences of Four Clinical Isolates of Mycobacterium tuberculosis from Tamil Nadu, South India.</title>
        <authorList>
            <person name="Narayanan S."/>
            <person name="Deshpande U."/>
        </authorList>
    </citation>
    <scope>NUCLEOTIDE SEQUENCE [LARGE SCALE GENOMIC DNA]</scope>
    <source>
        <strain evidence="1 2">CAS/NITR204</strain>
    </source>
</reference>
<dbReference type="KEGG" id="mtuc:J113_25455"/>
<dbReference type="BioCyc" id="MTUB1310114:G13A2-3704-MONOMER"/>
<dbReference type="PATRIC" id="fig|1310114.3.peg.5336"/>
<keyword evidence="1" id="KW-0548">Nucleotidyltransferase</keyword>
<keyword evidence="1" id="KW-0808">Transferase</keyword>
<name>R4MDW6_MYCTX</name>
<evidence type="ECO:0000313" key="2">
    <source>
        <dbReference type="Proteomes" id="UP000013548"/>
    </source>
</evidence>
<organism evidence="1 2">
    <name type="scientific">Mycobacterium tuberculosis CAS/NITR204</name>
    <dbReference type="NCBI Taxonomy" id="1310114"/>
    <lineage>
        <taxon>Bacteria</taxon>
        <taxon>Bacillati</taxon>
        <taxon>Actinomycetota</taxon>
        <taxon>Actinomycetes</taxon>
        <taxon>Mycobacteriales</taxon>
        <taxon>Mycobacteriaceae</taxon>
        <taxon>Mycobacterium</taxon>
        <taxon>Mycobacterium tuberculosis complex</taxon>
    </lineage>
</organism>
<dbReference type="Pfam" id="PF13177">
    <property type="entry name" value="DNA_pol3_delta2"/>
    <property type="match status" value="1"/>
</dbReference>
<accession>R4MDW6</accession>
<dbReference type="SUPFAM" id="SSF52540">
    <property type="entry name" value="P-loop containing nucleoside triphosphate hydrolases"/>
    <property type="match status" value="1"/>
</dbReference>
<dbReference type="Proteomes" id="UP000013548">
    <property type="component" value="Chromosome"/>
</dbReference>